<gene>
    <name evidence="2" type="ORF">METZ01_LOCUS416652</name>
</gene>
<dbReference type="InterPro" id="IPR002685">
    <property type="entry name" value="Glyco_trans_15"/>
</dbReference>
<feature type="non-terminal residue" evidence="2">
    <location>
        <position position="1"/>
    </location>
</feature>
<dbReference type="PANTHER" id="PTHR31121">
    <property type="entry name" value="ALPHA-1,2 MANNOSYLTRANSFERASE KTR1"/>
    <property type="match status" value="1"/>
</dbReference>
<dbReference type="EMBL" id="UINC01163471">
    <property type="protein sequence ID" value="SVD63798.1"/>
    <property type="molecule type" value="Genomic_DNA"/>
</dbReference>
<accession>A0A382X065</accession>
<dbReference type="Pfam" id="PF01793">
    <property type="entry name" value="Glyco_transf_15"/>
    <property type="match status" value="1"/>
</dbReference>
<dbReference type="GO" id="GO:0000026">
    <property type="term" value="F:alpha-1,2-mannosyltransferase activity"/>
    <property type="evidence" value="ECO:0007669"/>
    <property type="project" value="TreeGrafter"/>
</dbReference>
<name>A0A382X065_9ZZZZ</name>
<evidence type="ECO:0000256" key="1">
    <source>
        <dbReference type="ARBA" id="ARBA00022679"/>
    </source>
</evidence>
<dbReference type="GO" id="GO:0005794">
    <property type="term" value="C:Golgi apparatus"/>
    <property type="evidence" value="ECO:0007669"/>
    <property type="project" value="TreeGrafter"/>
</dbReference>
<dbReference type="PANTHER" id="PTHR31121:SF6">
    <property type="entry name" value="ALPHA-1,2 MANNOSYLTRANSFERASE KTR1"/>
    <property type="match status" value="1"/>
</dbReference>
<dbReference type="SUPFAM" id="SSF53448">
    <property type="entry name" value="Nucleotide-diphospho-sugar transferases"/>
    <property type="match status" value="1"/>
</dbReference>
<keyword evidence="1" id="KW-0808">Transferase</keyword>
<protein>
    <submittedName>
        <fullName evidence="2">Uncharacterized protein</fullName>
    </submittedName>
</protein>
<dbReference type="AlphaFoldDB" id="A0A382X065"/>
<organism evidence="2">
    <name type="scientific">marine metagenome</name>
    <dbReference type="NCBI Taxonomy" id="408172"/>
    <lineage>
        <taxon>unclassified sequences</taxon>
        <taxon>metagenomes</taxon>
        <taxon>ecological metagenomes</taxon>
    </lineage>
</organism>
<evidence type="ECO:0000313" key="2">
    <source>
        <dbReference type="EMBL" id="SVD63798.1"/>
    </source>
</evidence>
<dbReference type="GO" id="GO:0000032">
    <property type="term" value="P:cell wall mannoprotein biosynthetic process"/>
    <property type="evidence" value="ECO:0007669"/>
    <property type="project" value="TreeGrafter"/>
</dbReference>
<dbReference type="InterPro" id="IPR029044">
    <property type="entry name" value="Nucleotide-diphossugar_trans"/>
</dbReference>
<dbReference type="GO" id="GO:0016020">
    <property type="term" value="C:membrane"/>
    <property type="evidence" value="ECO:0007669"/>
    <property type="project" value="InterPro"/>
</dbReference>
<proteinExistence type="predicted"/>
<sequence>LFFNRENLWYARTSFSSARIGYLHMCHFVSNMLNYPRTKLHKYDYIMVHDDEAGYNKELPYNPFEIIKDREEFVGSFKTGQRLKNGKPHQGHLDTRVGLCKLTLDFLTKHNITPKNQKLLDLLSDSNAEYNFHFLDWCDTYVLKTAMFDTEIWKLWIKEVNESGGVYKYRWGDNEIISLFAHFTQEEIYDFKTVDEGYHDLGKYRSLQDTAPNVKDLNK</sequence>
<dbReference type="Gene3D" id="3.90.550.10">
    <property type="entry name" value="Spore Coat Polysaccharide Biosynthesis Protein SpsA, Chain A"/>
    <property type="match status" value="1"/>
</dbReference>
<dbReference type="GO" id="GO:0006487">
    <property type="term" value="P:protein N-linked glycosylation"/>
    <property type="evidence" value="ECO:0007669"/>
    <property type="project" value="TreeGrafter"/>
</dbReference>
<reference evidence="2" key="1">
    <citation type="submission" date="2018-05" db="EMBL/GenBank/DDBJ databases">
        <authorList>
            <person name="Lanie J.A."/>
            <person name="Ng W.-L."/>
            <person name="Kazmierczak K.M."/>
            <person name="Andrzejewski T.M."/>
            <person name="Davidsen T.M."/>
            <person name="Wayne K.J."/>
            <person name="Tettelin H."/>
            <person name="Glass J.I."/>
            <person name="Rusch D."/>
            <person name="Podicherti R."/>
            <person name="Tsui H.-C.T."/>
            <person name="Winkler M.E."/>
        </authorList>
    </citation>
    <scope>NUCLEOTIDE SEQUENCE</scope>
</reference>